<evidence type="ECO:0000259" key="8">
    <source>
        <dbReference type="PROSITE" id="PS50850"/>
    </source>
</evidence>
<feature type="transmembrane region" description="Helical" evidence="7">
    <location>
        <begin position="102"/>
        <end position="121"/>
    </location>
</feature>
<dbReference type="Gene3D" id="1.20.1250.20">
    <property type="entry name" value="MFS general substrate transporter like domains"/>
    <property type="match status" value="2"/>
</dbReference>
<feature type="transmembrane region" description="Helical" evidence="7">
    <location>
        <begin position="316"/>
        <end position="339"/>
    </location>
</feature>
<keyword evidence="3" id="KW-1003">Cell membrane</keyword>
<feature type="transmembrane region" description="Helical" evidence="7">
    <location>
        <begin position="66"/>
        <end position="90"/>
    </location>
</feature>
<proteinExistence type="predicted"/>
<evidence type="ECO:0000313" key="10">
    <source>
        <dbReference type="Proteomes" id="UP000240322"/>
    </source>
</evidence>
<feature type="transmembrane region" description="Helical" evidence="7">
    <location>
        <begin position="345"/>
        <end position="368"/>
    </location>
</feature>
<dbReference type="GO" id="GO:0022857">
    <property type="term" value="F:transmembrane transporter activity"/>
    <property type="evidence" value="ECO:0007669"/>
    <property type="project" value="InterPro"/>
</dbReference>
<gene>
    <name evidence="9" type="ORF">B9Q03_06305</name>
</gene>
<dbReference type="InterPro" id="IPR011701">
    <property type="entry name" value="MFS"/>
</dbReference>
<evidence type="ECO:0000256" key="4">
    <source>
        <dbReference type="ARBA" id="ARBA00022692"/>
    </source>
</evidence>
<feature type="transmembrane region" description="Helical" evidence="7">
    <location>
        <begin position="34"/>
        <end position="54"/>
    </location>
</feature>
<name>A0A2R6AWA3_9ARCH</name>
<evidence type="ECO:0000256" key="6">
    <source>
        <dbReference type="ARBA" id="ARBA00023136"/>
    </source>
</evidence>
<accession>A0A2R6AWA3</accession>
<dbReference type="SUPFAM" id="SSF103473">
    <property type="entry name" value="MFS general substrate transporter"/>
    <property type="match status" value="1"/>
</dbReference>
<comment type="subcellular location">
    <subcellularLocation>
        <location evidence="1">Cell membrane</location>
        <topology evidence="1">Multi-pass membrane protein</topology>
    </subcellularLocation>
</comment>
<dbReference type="AlphaFoldDB" id="A0A2R6AWA3"/>
<keyword evidence="5 7" id="KW-1133">Transmembrane helix</keyword>
<feature type="transmembrane region" description="Helical" evidence="7">
    <location>
        <begin position="380"/>
        <end position="403"/>
    </location>
</feature>
<keyword evidence="4 7" id="KW-0812">Transmembrane</keyword>
<evidence type="ECO:0000256" key="5">
    <source>
        <dbReference type="ARBA" id="ARBA00022989"/>
    </source>
</evidence>
<evidence type="ECO:0000256" key="2">
    <source>
        <dbReference type="ARBA" id="ARBA00022448"/>
    </source>
</evidence>
<evidence type="ECO:0000256" key="3">
    <source>
        <dbReference type="ARBA" id="ARBA00022475"/>
    </source>
</evidence>
<dbReference type="Pfam" id="PF07690">
    <property type="entry name" value="MFS_1"/>
    <property type="match status" value="1"/>
</dbReference>
<sequence length="459" mass="50253">MRKGDPLKAWPEVPVKAYVELSDREKAVLRRRQMMILAWSILGSFTYALIWYWLPSVDSFIGSQFGFGAFDIGLLISSFGGAFIVTNFLWGHLNDVYWPYRVMTVGFIVAGLSTVVFPLAHNLGEMLLLRVLEGVFNGAAWSGLIKTVQLWFPIEKRSRYLGVMIAVYSWAISADELLGPTFAVGHGGWQEWSIIVGALGLVAGVITYIVAKPFGPMVGLPHLDWGDVPPSRDMTFTSVTKTLYRYRWMVLSILAGFVVIGGANIVSGFYFSDVLGGIQHLTLPQIITIATVWGIAQGILILIFGPLSDSTRRRVVFVKIGMGGAFLSMVGVVAATVYTHMPLSLVYLITIATGWPFLIAGPIFSLLADKYGVQMVGAAAAHFEGFGTGGGAFLLPLLLGSLLPVLGPTYPWLVVAVIYLAVFVAWLVQKDYVVSRSLVDVATLNKEKQEKEKEFGLLK</sequence>
<feature type="transmembrane region" description="Helical" evidence="7">
    <location>
        <begin position="248"/>
        <end position="271"/>
    </location>
</feature>
<comment type="caution">
    <text evidence="9">The sequence shown here is derived from an EMBL/GenBank/DDBJ whole genome shotgun (WGS) entry which is preliminary data.</text>
</comment>
<dbReference type="InterPro" id="IPR050171">
    <property type="entry name" value="MFS_Transporters"/>
</dbReference>
<feature type="transmembrane region" description="Helical" evidence="7">
    <location>
        <begin position="192"/>
        <end position="211"/>
    </location>
</feature>
<dbReference type="InterPro" id="IPR036259">
    <property type="entry name" value="MFS_trans_sf"/>
</dbReference>
<evidence type="ECO:0000256" key="7">
    <source>
        <dbReference type="SAM" id="Phobius"/>
    </source>
</evidence>
<feature type="transmembrane region" description="Helical" evidence="7">
    <location>
        <begin position="409"/>
        <end position="428"/>
    </location>
</feature>
<reference evidence="9 10" key="1">
    <citation type="submission" date="2017-04" db="EMBL/GenBank/DDBJ databases">
        <title>Novel microbial lineages endemic to geothermal iron-oxide mats fill important gaps in the evolutionary history of Archaea.</title>
        <authorList>
            <person name="Jay Z.J."/>
            <person name="Beam J.P."/>
            <person name="Dlakic M."/>
            <person name="Rusch D.B."/>
            <person name="Kozubal M.A."/>
            <person name="Inskeep W.P."/>
        </authorList>
    </citation>
    <scope>NUCLEOTIDE SEQUENCE [LARGE SCALE GENOMIC DNA]</scope>
    <source>
        <strain evidence="9">OSP_D</strain>
    </source>
</reference>
<dbReference type="Proteomes" id="UP000240322">
    <property type="component" value="Unassembled WGS sequence"/>
</dbReference>
<evidence type="ECO:0000313" key="9">
    <source>
        <dbReference type="EMBL" id="PSN90662.1"/>
    </source>
</evidence>
<evidence type="ECO:0000256" key="1">
    <source>
        <dbReference type="ARBA" id="ARBA00004651"/>
    </source>
</evidence>
<feature type="domain" description="Major facilitator superfamily (MFS) profile" evidence="8">
    <location>
        <begin position="32"/>
        <end position="433"/>
    </location>
</feature>
<dbReference type="GO" id="GO:0005886">
    <property type="term" value="C:plasma membrane"/>
    <property type="evidence" value="ECO:0007669"/>
    <property type="project" value="UniProtKB-SubCell"/>
</dbReference>
<dbReference type="EMBL" id="NEXE01000052">
    <property type="protein sequence ID" value="PSN90662.1"/>
    <property type="molecule type" value="Genomic_DNA"/>
</dbReference>
<organism evidence="9 10">
    <name type="scientific">Candidatus Marsarchaeota G2 archaeon OSP_D</name>
    <dbReference type="NCBI Taxonomy" id="1978157"/>
    <lineage>
        <taxon>Archaea</taxon>
        <taxon>Candidatus Marsarchaeota</taxon>
        <taxon>Candidatus Marsarchaeota group 2</taxon>
    </lineage>
</organism>
<protein>
    <recommendedName>
        <fullName evidence="8">Major facilitator superfamily (MFS) profile domain-containing protein</fullName>
    </recommendedName>
</protein>
<keyword evidence="2" id="KW-0813">Transport</keyword>
<feature type="transmembrane region" description="Helical" evidence="7">
    <location>
        <begin position="283"/>
        <end position="304"/>
    </location>
</feature>
<dbReference type="PROSITE" id="PS50850">
    <property type="entry name" value="MFS"/>
    <property type="match status" value="1"/>
</dbReference>
<keyword evidence="6 7" id="KW-0472">Membrane</keyword>
<dbReference type="PANTHER" id="PTHR23517">
    <property type="entry name" value="RESISTANCE PROTEIN MDTM, PUTATIVE-RELATED-RELATED"/>
    <property type="match status" value="1"/>
</dbReference>
<dbReference type="InterPro" id="IPR020846">
    <property type="entry name" value="MFS_dom"/>
</dbReference>